<dbReference type="Gene3D" id="2.40.10.10">
    <property type="entry name" value="Trypsin-like serine proteases"/>
    <property type="match status" value="1"/>
</dbReference>
<organism evidence="4 5">
    <name type="scientific">Maribacter aquimaris</name>
    <dbReference type="NCBI Taxonomy" id="2737171"/>
    <lineage>
        <taxon>Bacteria</taxon>
        <taxon>Pseudomonadati</taxon>
        <taxon>Bacteroidota</taxon>
        <taxon>Flavobacteriia</taxon>
        <taxon>Flavobacteriales</taxon>
        <taxon>Flavobacteriaceae</taxon>
        <taxon>Maribacter</taxon>
    </lineage>
</organism>
<sequence length="1436" mass="151501">MKSGSSGWLQQPSAPNATDGSLHIITNDGTSNFTYELFDTTNQKLDEITDSANDSENFTGLGEGSYYVVVTDNNGCSATSNTIVLEAIPLPELGTPTITEISCAENTDGAISIPISGGTTPYVFEWTLNGVAFSSGTTSNPSIDLNTLDDGVYELSVASNGMDLSNTLSTVTVEVTLNNPSEVVIQNTTPSDISCNAAQDGSITVTVSGGTGYQYKLGFYGDWLDLLSNSIPIVSGGFYDVYVRNQNGCEAVPVLGILVDEPDLLSVTEDLGLHQDATTIGGSDGALTIDISGGTPPYSINWTGTQDNGGSFSDNTGLLTLSGLYAGEYNVEVSDDKGCTQNYGPIRIDEPGPLKILSFTGTDISCNGMNDGTLTATVQGTFPVTYTFILEDGSPNGTVIATETNSDNTATLTGVSPGTYRLSVEDSDVGLLTSTTNVVIEEPMVISATIDLTPSCPSIDNGTITITNVLGGTLDPNPKYRYSIDNGVNFQNFNVFTDVPVGDHIVVIEEDGGCTYTQMVTITSTPSITWDEASSTITDVSAQGLSNGSIEPVFNGGFGNLDFVWAGPNVGGITDQNLFDLGPGTYSVTVTDDNGCSLVQPFEITEPGPLSIVIDEANNISCFGADDGSILTTVTGEAPITYTWTEVGVGILNTTAEDDIENLPPGTYTLTVTDASTTPAFTSAEITITEPTQLTAQAFTTDVTCFGAEDGSVLITPDGGTPGYNYSIDGGINYQNSNSFPGLEAGNHTVRVQDANLCTVDVDFTITEPQPIAITLDLQQSISAANAADGAISITAFGGTGALTYTWTGPSGFVPPTDNSDDIADLPEGTYTLVITDDNFNGDLTTGCYFTQDFTITEPGELLVSLAQTVFLECNGNDFGEITATVQGGIAPYTFEWFDSSNGSDDLLSETSEIIGGLTAGTYFVRVKDGNGIVKDSDSITITEPDLLEITLENITNVMCNGGETGAIDISVSGGTTPYEFYWNNGANTEDITDVANGEYTIEVVDANSCSSDRTITISAPDNPLMISNVSLTHASEYKAQDGRIVLEVSGGQPTYNISWTRASDGSIVGNTSEIVNLTADVYTITVTDANGCSLIETYEITEPDIVEETLVQPICSGESNGSISLLVNQGNGNNSYSWSTGASTNRIDNLPAGEYSVTITGLPNGTIERTYILEDPLPLNVDLGDDRVLCAEQELFLDATVEDATATYSWYSDNGFISAEPFIVVNEKGDYTVTVQSATGCTAIGSISIDKSTAQIAAELAVSSQVFVGETAVLVDISYPLPEITEWILPEGAQVLLQDSDEAEIVFAEAGEYEVGILTKIGECLAQQTKTIIVVAKDPTIAETDNKNGQRLIEDFLVYPNPTDGKFTAEVKLTERGNISIKVFSLANNALMASEKEQGKTSYSVPFDLSTLPTGVYAVLLETPYGNSLRKIIVR</sequence>
<dbReference type="Pfam" id="PF18962">
    <property type="entry name" value="Por_Secre_tail"/>
    <property type="match status" value="1"/>
</dbReference>
<comment type="caution">
    <text evidence="4">The sequence shown here is derived from an EMBL/GenBank/DDBJ whole genome shotgun (WGS) entry which is preliminary data.</text>
</comment>
<feature type="domain" description="Secretion system C-terminal sorting" evidence="3">
    <location>
        <begin position="1359"/>
        <end position="1435"/>
    </location>
</feature>
<dbReference type="EMBL" id="JABTCF010000012">
    <property type="protein sequence ID" value="MBD0779521.1"/>
    <property type="molecule type" value="Genomic_DNA"/>
</dbReference>
<protein>
    <submittedName>
        <fullName evidence="4">T9SS type A sorting domain-containing protein</fullName>
    </submittedName>
</protein>
<keyword evidence="1" id="KW-0732">Signal</keyword>
<dbReference type="InterPro" id="IPR043504">
    <property type="entry name" value="Peptidase_S1_PA_chymotrypsin"/>
</dbReference>
<feature type="region of interest" description="Disordered" evidence="2">
    <location>
        <begin position="1"/>
        <end position="23"/>
    </location>
</feature>
<dbReference type="Gene3D" id="2.60.40.740">
    <property type="match status" value="1"/>
</dbReference>
<dbReference type="Proteomes" id="UP001166021">
    <property type="component" value="Unassembled WGS sequence"/>
</dbReference>
<keyword evidence="5" id="KW-1185">Reference proteome</keyword>
<dbReference type="NCBIfam" id="TIGR04183">
    <property type="entry name" value="Por_Secre_tail"/>
    <property type="match status" value="1"/>
</dbReference>
<accession>A0ABR7V798</accession>
<evidence type="ECO:0000256" key="1">
    <source>
        <dbReference type="ARBA" id="ARBA00022729"/>
    </source>
</evidence>
<reference evidence="4" key="1">
    <citation type="submission" date="2020-05" db="EMBL/GenBank/DDBJ databases">
        <title>The draft genome sequence of Maribacter sp. ANRC-HE7.</title>
        <authorList>
            <person name="Mu L."/>
        </authorList>
    </citation>
    <scope>NUCLEOTIDE SEQUENCE</scope>
    <source>
        <strain evidence="4">ANRC-HE7</strain>
    </source>
</reference>
<evidence type="ECO:0000259" key="3">
    <source>
        <dbReference type="Pfam" id="PF18962"/>
    </source>
</evidence>
<evidence type="ECO:0000313" key="5">
    <source>
        <dbReference type="Proteomes" id="UP001166021"/>
    </source>
</evidence>
<dbReference type="RefSeq" id="WP_188244970.1">
    <property type="nucleotide sequence ID" value="NZ_JABTCF010000012.1"/>
</dbReference>
<dbReference type="Gene3D" id="2.60.40.10">
    <property type="entry name" value="Immunoglobulins"/>
    <property type="match status" value="3"/>
</dbReference>
<gene>
    <name evidence="4" type="ORF">HPE56_17100</name>
</gene>
<name>A0ABR7V798_9FLAO</name>
<evidence type="ECO:0000256" key="2">
    <source>
        <dbReference type="SAM" id="MobiDB-lite"/>
    </source>
</evidence>
<dbReference type="InterPro" id="IPR025667">
    <property type="entry name" value="SprB_repeat"/>
</dbReference>
<evidence type="ECO:0000313" key="4">
    <source>
        <dbReference type="EMBL" id="MBD0779521.1"/>
    </source>
</evidence>
<feature type="compositionally biased region" description="Polar residues" evidence="2">
    <location>
        <begin position="1"/>
        <end position="19"/>
    </location>
</feature>
<proteinExistence type="predicted"/>
<dbReference type="InterPro" id="IPR013783">
    <property type="entry name" value="Ig-like_fold"/>
</dbReference>
<dbReference type="Pfam" id="PF13573">
    <property type="entry name" value="SprB"/>
    <property type="match status" value="9"/>
</dbReference>
<dbReference type="InterPro" id="IPR026444">
    <property type="entry name" value="Secre_tail"/>
</dbReference>